<dbReference type="OrthoDB" id="9995590at2759"/>
<dbReference type="FunFam" id="3.40.50.1460:FF:000006">
    <property type="entry name" value="Legumain"/>
    <property type="match status" value="1"/>
</dbReference>
<dbReference type="InterPro" id="IPR001096">
    <property type="entry name" value="Peptidase_C13"/>
</dbReference>
<dbReference type="GO" id="GO:0005773">
    <property type="term" value="C:vacuole"/>
    <property type="evidence" value="ECO:0007669"/>
    <property type="project" value="GOC"/>
</dbReference>
<dbReference type="GO" id="GO:0004197">
    <property type="term" value="F:cysteine-type endopeptidase activity"/>
    <property type="evidence" value="ECO:0007669"/>
    <property type="project" value="UniProtKB-EC"/>
</dbReference>
<proteinExistence type="inferred from homology"/>
<dbReference type="PANTHER" id="PTHR12000:SF21">
    <property type="entry name" value="LEGUMAIN-RELATED"/>
    <property type="match status" value="1"/>
</dbReference>
<evidence type="ECO:0000256" key="3">
    <source>
        <dbReference type="ARBA" id="ARBA00012628"/>
    </source>
</evidence>
<keyword evidence="10" id="KW-1185">Reference proteome</keyword>
<evidence type="ECO:0000256" key="4">
    <source>
        <dbReference type="ARBA" id="ARBA00022670"/>
    </source>
</evidence>
<dbReference type="Pfam" id="PF01650">
    <property type="entry name" value="Peptidase_C13"/>
    <property type="match status" value="1"/>
</dbReference>
<comment type="similarity">
    <text evidence="2">Belongs to the peptidase C13 family.</text>
</comment>
<comment type="catalytic activity">
    <reaction evidence="1">
        <text>Hydrolysis of proteins and small molecule substrates at -Asn-|-Xaa- bonds.</text>
        <dbReference type="EC" id="3.4.22.34"/>
    </reaction>
</comment>
<feature type="active site" evidence="8">
    <location>
        <position position="132"/>
    </location>
</feature>
<sequence>MVINKQLNPAFNGTNWVVLCAGSRTWDNYRHQADVYHAYHVVKSRGIPDSNIIVMHYDDIAYASENRSPGIVINRPNGPDVYKGVPKDYVGKEHNPSNFLAVLRGDTELAGCGKKVVNSGPNDHIFVYFVSHGFVNLVDFPDTYLYAEELVNELISMHKNNRFAKLVFYMEACYSGSMFDKLLPNNINVYVTTASLPSEESSLCWYNKEMDTYLCNAAWLYDYENKDPTVESLQEQYRYIESVINKSLVREHQHSQQYGDLSIAKLPVSHFLGDQKSHKPLGIDPVPKDNCDSIPYTSAYVNRKQKQILYAKDIHEKYRYLSELNAVLRGRQYVDNHLYASNKLFIFVNICQSLGKMSDADNATK</sequence>
<organism evidence="9">
    <name type="scientific">Medioppia subpectinata</name>
    <dbReference type="NCBI Taxonomy" id="1979941"/>
    <lineage>
        <taxon>Eukaryota</taxon>
        <taxon>Metazoa</taxon>
        <taxon>Ecdysozoa</taxon>
        <taxon>Arthropoda</taxon>
        <taxon>Chelicerata</taxon>
        <taxon>Arachnida</taxon>
        <taxon>Acari</taxon>
        <taxon>Acariformes</taxon>
        <taxon>Sarcoptiformes</taxon>
        <taxon>Oribatida</taxon>
        <taxon>Brachypylina</taxon>
        <taxon>Oppioidea</taxon>
        <taxon>Oppiidae</taxon>
        <taxon>Medioppia</taxon>
    </lineage>
</organism>
<dbReference type="PANTHER" id="PTHR12000">
    <property type="entry name" value="HEMOGLOBINASE FAMILY MEMBER"/>
    <property type="match status" value="1"/>
</dbReference>
<evidence type="ECO:0000256" key="6">
    <source>
        <dbReference type="ARBA" id="ARBA00022801"/>
    </source>
</evidence>
<evidence type="ECO:0000256" key="5">
    <source>
        <dbReference type="ARBA" id="ARBA00022729"/>
    </source>
</evidence>
<dbReference type="GO" id="GO:0051603">
    <property type="term" value="P:proteolysis involved in protein catabolic process"/>
    <property type="evidence" value="ECO:0007669"/>
    <property type="project" value="TreeGrafter"/>
</dbReference>
<dbReference type="GO" id="GO:0006624">
    <property type="term" value="P:vacuolar protein processing"/>
    <property type="evidence" value="ECO:0007669"/>
    <property type="project" value="TreeGrafter"/>
</dbReference>
<keyword evidence="6" id="KW-0378">Hydrolase</keyword>
<feature type="active site" description="Nucleophile" evidence="8">
    <location>
        <position position="173"/>
    </location>
</feature>
<reference evidence="9" key="1">
    <citation type="submission" date="2020-11" db="EMBL/GenBank/DDBJ databases">
        <authorList>
            <person name="Tran Van P."/>
        </authorList>
    </citation>
    <scope>NUCLEOTIDE SEQUENCE</scope>
</reference>
<keyword evidence="7" id="KW-0788">Thiol protease</keyword>
<dbReference type="EMBL" id="OC869814">
    <property type="protein sequence ID" value="CAD7634741.1"/>
    <property type="molecule type" value="Genomic_DNA"/>
</dbReference>
<name>A0A7R9L690_9ACAR</name>
<feature type="non-terminal residue" evidence="9">
    <location>
        <position position="1"/>
    </location>
</feature>
<evidence type="ECO:0000313" key="9">
    <source>
        <dbReference type="EMBL" id="CAD7634741.1"/>
    </source>
</evidence>
<accession>A0A7R9L690</accession>
<dbReference type="Proteomes" id="UP000759131">
    <property type="component" value="Unassembled WGS sequence"/>
</dbReference>
<dbReference type="PIRSF" id="PIRSF019663">
    <property type="entry name" value="Legumain"/>
    <property type="match status" value="1"/>
</dbReference>
<dbReference type="EMBL" id="CAJPIZ010015239">
    <property type="protein sequence ID" value="CAG2115171.1"/>
    <property type="molecule type" value="Genomic_DNA"/>
</dbReference>
<protein>
    <recommendedName>
        <fullName evidence="3">legumain</fullName>
        <ecNumber evidence="3">3.4.22.34</ecNumber>
    </recommendedName>
</protein>
<keyword evidence="4" id="KW-0645">Protease</keyword>
<evidence type="ECO:0000256" key="2">
    <source>
        <dbReference type="ARBA" id="ARBA00009941"/>
    </source>
</evidence>
<dbReference type="PRINTS" id="PR00776">
    <property type="entry name" value="HEMOGLOBNASE"/>
</dbReference>
<keyword evidence="5" id="KW-0732">Signal</keyword>
<evidence type="ECO:0000256" key="1">
    <source>
        <dbReference type="ARBA" id="ARBA00000810"/>
    </source>
</evidence>
<evidence type="ECO:0000256" key="7">
    <source>
        <dbReference type="ARBA" id="ARBA00022807"/>
    </source>
</evidence>
<evidence type="ECO:0000256" key="8">
    <source>
        <dbReference type="PIRSR" id="PIRSR019663-1"/>
    </source>
</evidence>
<gene>
    <name evidence="9" type="ORF">OSB1V03_LOCUS15136</name>
</gene>
<evidence type="ECO:0000313" key="10">
    <source>
        <dbReference type="Proteomes" id="UP000759131"/>
    </source>
</evidence>
<dbReference type="AlphaFoldDB" id="A0A7R9L690"/>
<dbReference type="Gene3D" id="3.40.50.1460">
    <property type="match status" value="1"/>
</dbReference>
<dbReference type="EC" id="3.4.22.34" evidence="3"/>